<protein>
    <submittedName>
        <fullName evidence="1">Uncharacterized protein</fullName>
    </submittedName>
</protein>
<dbReference type="AlphaFoldDB" id="X1C4M3"/>
<organism evidence="1">
    <name type="scientific">marine sediment metagenome</name>
    <dbReference type="NCBI Taxonomy" id="412755"/>
    <lineage>
        <taxon>unclassified sequences</taxon>
        <taxon>metagenomes</taxon>
        <taxon>ecological metagenomes</taxon>
    </lineage>
</organism>
<proteinExistence type="predicted"/>
<feature type="non-terminal residue" evidence="1">
    <location>
        <position position="1"/>
    </location>
</feature>
<accession>X1C4M3</accession>
<gene>
    <name evidence="1" type="ORF">S01H4_43955</name>
</gene>
<reference evidence="1" key="1">
    <citation type="journal article" date="2014" name="Front. Microbiol.">
        <title>High frequency of phylogenetically diverse reductive dehalogenase-homologous genes in deep subseafloor sedimentary metagenomes.</title>
        <authorList>
            <person name="Kawai M."/>
            <person name="Futagami T."/>
            <person name="Toyoda A."/>
            <person name="Takaki Y."/>
            <person name="Nishi S."/>
            <person name="Hori S."/>
            <person name="Arai W."/>
            <person name="Tsubouchi T."/>
            <person name="Morono Y."/>
            <person name="Uchiyama I."/>
            <person name="Ito T."/>
            <person name="Fujiyama A."/>
            <person name="Inagaki F."/>
            <person name="Takami H."/>
        </authorList>
    </citation>
    <scope>NUCLEOTIDE SEQUENCE</scope>
    <source>
        <strain evidence="1">Expedition CK06-06</strain>
    </source>
</reference>
<name>X1C4M3_9ZZZZ</name>
<comment type="caution">
    <text evidence="1">The sequence shown here is derived from an EMBL/GenBank/DDBJ whole genome shotgun (WGS) entry which is preliminary data.</text>
</comment>
<evidence type="ECO:0000313" key="1">
    <source>
        <dbReference type="EMBL" id="GAH02986.1"/>
    </source>
</evidence>
<dbReference type="EMBL" id="BART01024307">
    <property type="protein sequence ID" value="GAH02986.1"/>
    <property type="molecule type" value="Genomic_DNA"/>
</dbReference>
<sequence>SREESKKPYIFYSLHLNPREMIMSDTVGRRVRRPAKKKAGFQQMLSTPDILKEFPNLLELHLECQQMEIQPATPTIVFFHDQARLKACLNVRGSSQSLFTTCDHWEQAYEQLDRELSKPKPDWRPYRPWGSRGR</sequence>